<sequence length="103" mass="11221">MAELKCAVDNCTYNSGRLCCKGDILVGGKNARKEDETCCESFRQRKGNTTSNSMNPAKTISIDCQAVKCVYNTDCKCSAEHVDIRGCGACDCGETNCATFRER</sequence>
<reference evidence="2" key="2">
    <citation type="submission" date="2021-04" db="EMBL/GenBank/DDBJ databases">
        <authorList>
            <person name="Gilroy R."/>
        </authorList>
    </citation>
    <scope>NUCLEOTIDE SEQUENCE</scope>
    <source>
        <strain evidence="2">ChiBcec1-1630</strain>
    </source>
</reference>
<name>A0A9D2QJH4_9FIRM</name>
<dbReference type="Pfam" id="PF07561">
    <property type="entry name" value="DUF1540"/>
    <property type="match status" value="2"/>
</dbReference>
<organism evidence="2 3">
    <name type="scientific">Candidatus Eisenbergiella intestinigallinarum</name>
    <dbReference type="NCBI Taxonomy" id="2838549"/>
    <lineage>
        <taxon>Bacteria</taxon>
        <taxon>Bacillati</taxon>
        <taxon>Bacillota</taxon>
        <taxon>Clostridia</taxon>
        <taxon>Lachnospirales</taxon>
        <taxon>Lachnospiraceae</taxon>
        <taxon>Eisenbergiella</taxon>
    </lineage>
</organism>
<dbReference type="Proteomes" id="UP000823922">
    <property type="component" value="Unassembled WGS sequence"/>
</dbReference>
<accession>A0A9D2QJH4</accession>
<evidence type="ECO:0000313" key="3">
    <source>
        <dbReference type="Proteomes" id="UP000823922"/>
    </source>
</evidence>
<comment type="caution">
    <text evidence="2">The sequence shown here is derived from an EMBL/GenBank/DDBJ whole genome shotgun (WGS) entry which is preliminary data.</text>
</comment>
<evidence type="ECO:0000259" key="1">
    <source>
        <dbReference type="Pfam" id="PF07561"/>
    </source>
</evidence>
<evidence type="ECO:0000313" key="2">
    <source>
        <dbReference type="EMBL" id="HJC88353.1"/>
    </source>
</evidence>
<dbReference type="AlphaFoldDB" id="A0A9D2QJH4"/>
<dbReference type="EMBL" id="DWVS01000257">
    <property type="protein sequence ID" value="HJC88353.1"/>
    <property type="molecule type" value="Genomic_DNA"/>
</dbReference>
<proteinExistence type="predicted"/>
<protein>
    <submittedName>
        <fullName evidence="2">DUF1540 domain-containing protein</fullName>
    </submittedName>
</protein>
<dbReference type="InterPro" id="IPR011437">
    <property type="entry name" value="DUF1540"/>
</dbReference>
<gene>
    <name evidence="2" type="ORF">H9926_10095</name>
</gene>
<reference evidence="2" key="1">
    <citation type="journal article" date="2021" name="PeerJ">
        <title>Extensive microbial diversity within the chicken gut microbiome revealed by metagenomics and culture.</title>
        <authorList>
            <person name="Gilroy R."/>
            <person name="Ravi A."/>
            <person name="Getino M."/>
            <person name="Pursley I."/>
            <person name="Horton D.L."/>
            <person name="Alikhan N.F."/>
            <person name="Baker D."/>
            <person name="Gharbi K."/>
            <person name="Hall N."/>
            <person name="Watson M."/>
            <person name="Adriaenssens E.M."/>
            <person name="Foster-Nyarko E."/>
            <person name="Jarju S."/>
            <person name="Secka A."/>
            <person name="Antonio M."/>
            <person name="Oren A."/>
            <person name="Chaudhuri R.R."/>
            <person name="La Ragione R."/>
            <person name="Hildebrand F."/>
            <person name="Pallen M.J."/>
        </authorList>
    </citation>
    <scope>NUCLEOTIDE SEQUENCE</scope>
    <source>
        <strain evidence="2">ChiBcec1-1630</strain>
    </source>
</reference>
<feature type="domain" description="DUF1540" evidence="1">
    <location>
        <begin position="62"/>
        <end position="100"/>
    </location>
</feature>
<feature type="domain" description="DUF1540" evidence="1">
    <location>
        <begin position="5"/>
        <end position="42"/>
    </location>
</feature>